<accession>A0A562MBM4</accession>
<dbReference type="Pfam" id="PF00271">
    <property type="entry name" value="Helicase_C"/>
    <property type="match status" value="1"/>
</dbReference>
<dbReference type="GO" id="GO:0003676">
    <property type="term" value="F:nucleic acid binding"/>
    <property type="evidence" value="ECO:0007669"/>
    <property type="project" value="InterPro"/>
</dbReference>
<keyword evidence="2" id="KW-0067">ATP-binding</keyword>
<feature type="domain" description="Helicase ATP-binding" evidence="3">
    <location>
        <begin position="105"/>
        <end position="424"/>
    </location>
</feature>
<feature type="domain" description="Helicase C-terminal" evidence="4">
    <location>
        <begin position="1160"/>
        <end position="1380"/>
    </location>
</feature>
<dbReference type="Proteomes" id="UP000315908">
    <property type="component" value="Unassembled WGS sequence"/>
</dbReference>
<dbReference type="PANTHER" id="PTHR47957:SF3">
    <property type="entry name" value="ATP-DEPENDENT HELICASE HRQ1"/>
    <property type="match status" value="1"/>
</dbReference>
<dbReference type="InterPro" id="IPR001650">
    <property type="entry name" value="Helicase_C-like"/>
</dbReference>
<evidence type="ECO:0000256" key="1">
    <source>
        <dbReference type="ARBA" id="ARBA00022741"/>
    </source>
</evidence>
<dbReference type="SUPFAM" id="SSF52540">
    <property type="entry name" value="P-loop containing nucleoside triphosphate hydrolases"/>
    <property type="match status" value="2"/>
</dbReference>
<sequence>MKDPIGSFETIKENFIRYIKTAFATKFTGVEKERYDLLNNDKVLYRKPWIEPLPDYVSSGKKVNDLTIEDLGNALNERELFTFKGLVNTGLVGNFPLHSHQAEMLKQALLGNNCIITSGTGSGKTESFLLPLFAQFSKELANWQRPNEKVESVNNWWREDGGLSAREIVNNSNFTLSSAVRQRQHETRRAGVRALILYPMNALVEDQMTRLRKALDSDDTRNWLNEHADGNAIYFGRYNGSSPVAGELRKIKEDGTFAINITKVNQLKDQLRQIELDSNRVSQYIEQTGKTSDEAKDLKSFFQRLDGVEMRSRFDMQVSPPDIMITNYSMLSIMLMRDIDNGIFDKTKEWLEESAYNIFHLVIDELHLYRGTQGTEVAYLLKLVLNRLGLNPNHPQLRILASSASLESREDTKEGQESRQFLRDFFGTEKPFKIIEGKNNPIAPFPESGRKLPISPFRMIAEKYAEIKGNIRDRSFISICETAAEELANTFSITTTENGILKLLSIIVNPAFQLKERLFSPCQDYKALCSIRANGDDENGKYFAEIIFENTANKEYLEKALSGLLIVRAMLDEKKFETITKAIPDERRLPRFRFHYFFRNIEGLWASIKSDDIREEYFDGERTVGKLYSTTRINSEKGNRVLELLYCDNCGTTFYGGSRLVANNNAFELLPISPNIEGIPEKTPAKLVEKRSYQEYAVFWPSGNQEFVPHDAESGIPQNYWRQPALNNIKQIDFRAKWIEASLNCISGDINFQHVKADEEPTQWIKGYLFSITTNNSNRDIALPDVNGNISTNETHKALPSVCPSCGINHQKRRQDWNKRITSSIRGFRTGFGKTTQMFAKELMYQLPSTEAERKLVVFSDSREDAAQIANGIERNHFTDLIREILVNELHENLMLRSQIINVFDNNNVEKQKEFKEQVPVIFDEIEYLIDNANYNGTNTNKLRERQEAAVKLNEFRSLVVSARDLVDITNSVNLAPLIKKFVDLGINPGGNNIALQTILLNNNDFAPWYDLIDFSSFQWAAGADQTYINALKEGSFTELASMFFGSLFYSFESSALGYVSIDPNLEVIATQAKTLTIPKSNFLEIVNSIIRILGDKYKHNKVEDSDPFNFIQYNNLPRQVKKYVRAVANRFSRQESEIGEAVFNVLSTSGLLRGDTGIQIENLFIKIAGPIDPIWTSPRGSRPHLHFSGGICTHSVSALKTEPDRICDDVWKENYLSYNAIKQQRPPIRLHCEELTGQTDNQFERQRHFRNIILPDEGNRRVKTIDLLSVTTTLEVGVDIGALQAVMLGNMPPQRFNYQQRVGRAGRRGQAYSVILTFCRGRSHDEFYFANPQKITGDAPPTPFLTMGQERIFKRLLAKEILRKSYVEKAIDIISDEKSSVHGEFGSVASWDNYKSEIIDWINDNRTAIATTVDALLTPQLQNKREEFINWVADTTTKNGLIEKAQSIINNEEIATSDISEKLAEGGILPMFGMPTTVKNLYHGINKHLEQLSIDRAQAMAIYEFAPGAQKTKDKAIHQVIGFTSEFINTRRHGNQIVANVETNNQLPFSLNRWFVRCRACGFFETYSEQRKVELENQLDACQNCGEDNPNKYQQPIKLKSPRAYRTNLSAGSDTKDDSDFLLSRPPIFAEKISPTNTEAVNNALVSISDNDVTWRINTNSDRFFRGKLYNTNNSFPFNSNGFSFNNQWLLDEFSVNVPRNNGYSMSVTQIKGSVEEQIALASNKNTEILRIVASSVPLELDLNMFFIETDLPYVKAQSNGVRSGYYSAAFLLQRILADKLDVDPTEIEIADISMKLLEDGTNRKIAEIILTDELPNGSGFVRHLYNNFESFLSEVINPSNANSYLGKIHSQSHKEKCNDACYDCLKVYRNMNYHSLLDWRLGLSMIRVMFDSNFVCGTDGNFDFIELRDWLSFAVKLRDSFAQSFGFPNTSEINGLPIIKFGRNQRNVIMIVHPFWDLKNIREANWLADTKADIDEYVAQNGGNISVIDTFNLHRRPGWCYERLVIK</sequence>
<dbReference type="GO" id="GO:0036297">
    <property type="term" value="P:interstrand cross-link repair"/>
    <property type="evidence" value="ECO:0007669"/>
    <property type="project" value="TreeGrafter"/>
</dbReference>
<evidence type="ECO:0000313" key="6">
    <source>
        <dbReference type="Proteomes" id="UP000315908"/>
    </source>
</evidence>
<dbReference type="PROSITE" id="PS51194">
    <property type="entry name" value="HELICASE_CTER"/>
    <property type="match status" value="1"/>
</dbReference>
<proteinExistence type="predicted"/>
<gene>
    <name evidence="5" type="ORF">IQ31_03944</name>
</gene>
<dbReference type="PROSITE" id="PS51192">
    <property type="entry name" value="HELICASE_ATP_BIND_1"/>
    <property type="match status" value="1"/>
</dbReference>
<keyword evidence="5" id="KW-0347">Helicase</keyword>
<keyword evidence="1" id="KW-0547">Nucleotide-binding</keyword>
<dbReference type="SMART" id="SM00490">
    <property type="entry name" value="HELICc"/>
    <property type="match status" value="1"/>
</dbReference>
<organism evidence="5 6">
    <name type="scientific">Sphingobacterium siyangense</name>
    <dbReference type="NCBI Taxonomy" id="459529"/>
    <lineage>
        <taxon>Bacteria</taxon>
        <taxon>Pseudomonadati</taxon>
        <taxon>Bacteroidota</taxon>
        <taxon>Sphingobacteriia</taxon>
        <taxon>Sphingobacteriales</taxon>
        <taxon>Sphingobacteriaceae</taxon>
        <taxon>Sphingobacterium</taxon>
    </lineage>
</organism>
<dbReference type="SMART" id="SM00487">
    <property type="entry name" value="DEXDc"/>
    <property type="match status" value="1"/>
</dbReference>
<keyword evidence="5" id="KW-0378">Hydrolase</keyword>
<comment type="caution">
    <text evidence="5">The sequence shown here is derived from an EMBL/GenBank/DDBJ whole genome shotgun (WGS) entry which is preliminary data.</text>
</comment>
<dbReference type="Gene3D" id="3.40.50.300">
    <property type="entry name" value="P-loop containing nucleotide triphosphate hydrolases"/>
    <property type="match status" value="2"/>
</dbReference>
<dbReference type="GO" id="GO:0005524">
    <property type="term" value="F:ATP binding"/>
    <property type="evidence" value="ECO:0007669"/>
    <property type="project" value="UniProtKB-KW"/>
</dbReference>
<dbReference type="InterPro" id="IPR014001">
    <property type="entry name" value="Helicase_ATP-bd"/>
</dbReference>
<name>A0A562MBM4_9SPHI</name>
<protein>
    <submittedName>
        <fullName evidence="5">Helicase-like protein</fullName>
    </submittedName>
</protein>
<evidence type="ECO:0000256" key="2">
    <source>
        <dbReference type="ARBA" id="ARBA00022840"/>
    </source>
</evidence>
<dbReference type="OrthoDB" id="9815222at2"/>
<dbReference type="InterPro" id="IPR027417">
    <property type="entry name" value="P-loop_NTPase"/>
</dbReference>
<dbReference type="GO" id="GO:0006289">
    <property type="term" value="P:nucleotide-excision repair"/>
    <property type="evidence" value="ECO:0007669"/>
    <property type="project" value="TreeGrafter"/>
</dbReference>
<dbReference type="RefSeq" id="WP_145329305.1">
    <property type="nucleotide sequence ID" value="NZ_VLKR01000023.1"/>
</dbReference>
<evidence type="ECO:0000313" key="5">
    <source>
        <dbReference type="EMBL" id="TWI17208.1"/>
    </source>
</evidence>
<dbReference type="EMBL" id="VLKR01000023">
    <property type="protein sequence ID" value="TWI17208.1"/>
    <property type="molecule type" value="Genomic_DNA"/>
</dbReference>
<evidence type="ECO:0000259" key="3">
    <source>
        <dbReference type="PROSITE" id="PS51192"/>
    </source>
</evidence>
<evidence type="ECO:0000259" key="4">
    <source>
        <dbReference type="PROSITE" id="PS51194"/>
    </source>
</evidence>
<dbReference type="PANTHER" id="PTHR47957">
    <property type="entry name" value="ATP-DEPENDENT HELICASE HRQ1"/>
    <property type="match status" value="1"/>
</dbReference>
<reference evidence="5 6" key="1">
    <citation type="journal article" date="2015" name="Stand. Genomic Sci.">
        <title>Genomic Encyclopedia of Bacterial and Archaeal Type Strains, Phase III: the genomes of soil and plant-associated and newly described type strains.</title>
        <authorList>
            <person name="Whitman W.B."/>
            <person name="Woyke T."/>
            <person name="Klenk H.P."/>
            <person name="Zhou Y."/>
            <person name="Lilburn T.G."/>
            <person name="Beck B.J."/>
            <person name="De Vos P."/>
            <person name="Vandamme P."/>
            <person name="Eisen J.A."/>
            <person name="Garrity G."/>
            <person name="Hugenholtz P."/>
            <person name="Kyrpides N.C."/>
        </authorList>
    </citation>
    <scope>NUCLEOTIDE SEQUENCE [LARGE SCALE GENOMIC DNA]</scope>
    <source>
        <strain evidence="5 6">CGMCC 1.6855</strain>
    </source>
</reference>
<dbReference type="Pfam" id="PF00270">
    <property type="entry name" value="DEAD"/>
    <property type="match status" value="1"/>
</dbReference>
<dbReference type="GO" id="GO:0043138">
    <property type="term" value="F:3'-5' DNA helicase activity"/>
    <property type="evidence" value="ECO:0007669"/>
    <property type="project" value="TreeGrafter"/>
</dbReference>
<dbReference type="InterPro" id="IPR011545">
    <property type="entry name" value="DEAD/DEAH_box_helicase_dom"/>
</dbReference>